<keyword evidence="2" id="KW-1185">Reference proteome</keyword>
<protein>
    <recommendedName>
        <fullName evidence="3">RRM domain-containing protein</fullName>
    </recommendedName>
</protein>
<accession>A0A9D4WWR8</accession>
<sequence length="219" mass="25309">MYLIFKDYGKIGELSIPSKRDAKGRRFRFIRFVNVHEENVFAIKLDNIFTGKRKIHANPPSFHRGVTLRDSSRDILRNGNTAEGMKATLDQILNSSNSQVKEVAGKDFRGGYFSIKVTPLGVNVCLMEERELTELDILVAEARNWLSQWFMEIRKWSLEVVDSERVTWLGCYGISCQAWNLRFFEFMLAQFGVYLCADEETINQSKFNVARILICVSFN</sequence>
<dbReference type="AlphaFoldDB" id="A0A9D4WWR8"/>
<dbReference type="Gramene" id="Psat05G0410300-T1">
    <property type="protein sequence ID" value="KAI5408130.1"/>
    <property type="gene ID" value="KIW84_054103"/>
</dbReference>
<evidence type="ECO:0000313" key="1">
    <source>
        <dbReference type="EMBL" id="KAI5408130.1"/>
    </source>
</evidence>
<dbReference type="Proteomes" id="UP001058974">
    <property type="component" value="Chromosome 5"/>
</dbReference>
<proteinExistence type="predicted"/>
<reference evidence="1 2" key="1">
    <citation type="journal article" date="2022" name="Nat. Genet.">
        <title>Improved pea reference genome and pan-genome highlight genomic features and evolutionary characteristics.</title>
        <authorList>
            <person name="Yang T."/>
            <person name="Liu R."/>
            <person name="Luo Y."/>
            <person name="Hu S."/>
            <person name="Wang D."/>
            <person name="Wang C."/>
            <person name="Pandey M.K."/>
            <person name="Ge S."/>
            <person name="Xu Q."/>
            <person name="Li N."/>
            <person name="Li G."/>
            <person name="Huang Y."/>
            <person name="Saxena R.K."/>
            <person name="Ji Y."/>
            <person name="Li M."/>
            <person name="Yan X."/>
            <person name="He Y."/>
            <person name="Liu Y."/>
            <person name="Wang X."/>
            <person name="Xiang C."/>
            <person name="Varshney R.K."/>
            <person name="Ding H."/>
            <person name="Gao S."/>
            <person name="Zong X."/>
        </authorList>
    </citation>
    <scope>NUCLEOTIDE SEQUENCE [LARGE SCALE GENOMIC DNA]</scope>
    <source>
        <strain evidence="1 2">cv. Zhongwan 6</strain>
    </source>
</reference>
<evidence type="ECO:0008006" key="3">
    <source>
        <dbReference type="Google" id="ProtNLM"/>
    </source>
</evidence>
<gene>
    <name evidence="1" type="ORF">KIW84_054103</name>
</gene>
<dbReference type="PANTHER" id="PTHR34427:SF5">
    <property type="entry name" value="DUF4283 DOMAIN-CONTAINING PROTEIN"/>
    <property type="match status" value="1"/>
</dbReference>
<dbReference type="EMBL" id="JAMSHJ010000005">
    <property type="protein sequence ID" value="KAI5408130.1"/>
    <property type="molecule type" value="Genomic_DNA"/>
</dbReference>
<name>A0A9D4WWR8_PEA</name>
<comment type="caution">
    <text evidence="1">The sequence shown here is derived from an EMBL/GenBank/DDBJ whole genome shotgun (WGS) entry which is preliminary data.</text>
</comment>
<organism evidence="1 2">
    <name type="scientific">Pisum sativum</name>
    <name type="common">Garden pea</name>
    <name type="synonym">Lathyrus oleraceus</name>
    <dbReference type="NCBI Taxonomy" id="3888"/>
    <lineage>
        <taxon>Eukaryota</taxon>
        <taxon>Viridiplantae</taxon>
        <taxon>Streptophyta</taxon>
        <taxon>Embryophyta</taxon>
        <taxon>Tracheophyta</taxon>
        <taxon>Spermatophyta</taxon>
        <taxon>Magnoliopsida</taxon>
        <taxon>eudicotyledons</taxon>
        <taxon>Gunneridae</taxon>
        <taxon>Pentapetalae</taxon>
        <taxon>rosids</taxon>
        <taxon>fabids</taxon>
        <taxon>Fabales</taxon>
        <taxon>Fabaceae</taxon>
        <taxon>Papilionoideae</taxon>
        <taxon>50 kb inversion clade</taxon>
        <taxon>NPAAA clade</taxon>
        <taxon>Hologalegina</taxon>
        <taxon>IRL clade</taxon>
        <taxon>Fabeae</taxon>
        <taxon>Lathyrus</taxon>
    </lineage>
</organism>
<dbReference type="PANTHER" id="PTHR34427">
    <property type="entry name" value="DUF4283 DOMAIN PROTEIN"/>
    <property type="match status" value="1"/>
</dbReference>
<evidence type="ECO:0000313" key="2">
    <source>
        <dbReference type="Proteomes" id="UP001058974"/>
    </source>
</evidence>